<feature type="chain" id="PRO_5040176479" evidence="2">
    <location>
        <begin position="19"/>
        <end position="76"/>
    </location>
</feature>
<sequence>RLSLIISALSLLPVGTHSAVTVVGTTEEEDRDRSPEEEGSTEERDKAGTPEEEDEDTWSAEPGPSRLFLHSVTLRQ</sequence>
<dbReference type="AlphaFoldDB" id="A0A9P7FZB7"/>
<proteinExistence type="predicted"/>
<accession>A0A9P7FZB7</accession>
<feature type="compositionally biased region" description="Basic and acidic residues" evidence="1">
    <location>
        <begin position="31"/>
        <end position="49"/>
    </location>
</feature>
<evidence type="ECO:0000256" key="1">
    <source>
        <dbReference type="SAM" id="MobiDB-lite"/>
    </source>
</evidence>
<name>A0A9P7FZB7_9AGAR</name>
<gene>
    <name evidence="3" type="ORF">DXG03_001792</name>
</gene>
<organism evidence="3 4">
    <name type="scientific">Asterophora parasitica</name>
    <dbReference type="NCBI Taxonomy" id="117018"/>
    <lineage>
        <taxon>Eukaryota</taxon>
        <taxon>Fungi</taxon>
        <taxon>Dikarya</taxon>
        <taxon>Basidiomycota</taxon>
        <taxon>Agaricomycotina</taxon>
        <taxon>Agaricomycetes</taxon>
        <taxon>Agaricomycetidae</taxon>
        <taxon>Agaricales</taxon>
        <taxon>Tricholomatineae</taxon>
        <taxon>Lyophyllaceae</taxon>
        <taxon>Asterophora</taxon>
    </lineage>
</organism>
<keyword evidence="4" id="KW-1185">Reference proteome</keyword>
<reference evidence="3" key="2">
    <citation type="submission" date="2021-10" db="EMBL/GenBank/DDBJ databases">
        <title>Phylogenomics reveals ancestral predisposition of the termite-cultivated fungus Termitomyces towards a domesticated lifestyle.</title>
        <authorList>
            <person name="Auxier B."/>
            <person name="Grum-Grzhimaylo A."/>
            <person name="Cardenas M.E."/>
            <person name="Lodge J.D."/>
            <person name="Laessoe T."/>
            <person name="Pedersen O."/>
            <person name="Smith M.E."/>
            <person name="Kuyper T.W."/>
            <person name="Franco-Molano E.A."/>
            <person name="Baroni T.J."/>
            <person name="Aanen D.K."/>
        </authorList>
    </citation>
    <scope>NUCLEOTIDE SEQUENCE</scope>
    <source>
        <strain evidence="3">AP01</strain>
        <tissue evidence="3">Mycelium</tissue>
    </source>
</reference>
<evidence type="ECO:0000256" key="2">
    <source>
        <dbReference type="SAM" id="SignalP"/>
    </source>
</evidence>
<protein>
    <submittedName>
        <fullName evidence="3">Uncharacterized protein</fullName>
    </submittedName>
</protein>
<reference evidence="3" key="1">
    <citation type="submission" date="2020-07" db="EMBL/GenBank/DDBJ databases">
        <authorList>
            <person name="Nieuwenhuis M."/>
            <person name="Van De Peppel L.J.J."/>
        </authorList>
    </citation>
    <scope>NUCLEOTIDE SEQUENCE</scope>
    <source>
        <strain evidence="3">AP01</strain>
        <tissue evidence="3">Mycelium</tissue>
    </source>
</reference>
<feature type="non-terminal residue" evidence="3">
    <location>
        <position position="1"/>
    </location>
</feature>
<comment type="caution">
    <text evidence="3">The sequence shown here is derived from an EMBL/GenBank/DDBJ whole genome shotgun (WGS) entry which is preliminary data.</text>
</comment>
<feature type="signal peptide" evidence="2">
    <location>
        <begin position="1"/>
        <end position="18"/>
    </location>
</feature>
<evidence type="ECO:0000313" key="4">
    <source>
        <dbReference type="Proteomes" id="UP000775547"/>
    </source>
</evidence>
<feature type="region of interest" description="Disordered" evidence="1">
    <location>
        <begin position="16"/>
        <end position="76"/>
    </location>
</feature>
<dbReference type="Proteomes" id="UP000775547">
    <property type="component" value="Unassembled WGS sequence"/>
</dbReference>
<dbReference type="EMBL" id="JABCKV010001411">
    <property type="protein sequence ID" value="KAG5640010.1"/>
    <property type="molecule type" value="Genomic_DNA"/>
</dbReference>
<evidence type="ECO:0000313" key="3">
    <source>
        <dbReference type="EMBL" id="KAG5640010.1"/>
    </source>
</evidence>
<keyword evidence="2" id="KW-0732">Signal</keyword>